<protein>
    <submittedName>
        <fullName evidence="1">Replication protein</fullName>
    </submittedName>
</protein>
<dbReference type="Gene3D" id="3.40.50.300">
    <property type="entry name" value="P-loop containing nucleotide triphosphate hydrolases"/>
    <property type="match status" value="1"/>
</dbReference>
<comment type="caution">
    <text evidence="1">The sequence shown here is derived from an EMBL/GenBank/DDBJ whole genome shotgun (WGS) entry which is preliminary data.</text>
</comment>
<sequence>MTDKGKMNKVDFVRKLMQQKGINESNFVLCLYSQPDLYFDYDTKGLKFHHKEWKFYYDLLESLVVKRGVVTMDGITVEAYVESQEQEFQDRYNQYGGYEIIKRGIEIVETSNVDTYYREIQRYNVLFNLIKFGYPVQEHWDEIAKKDLQQLSDYFESKMQDIFLNTTLGNDKVIDLMRGMDKMVVKANEGKMAGLPLTSKLMNGVQNGLRLGNITMLGAHSGVGKSFMTVLQHVIGCIQQNEPILIIANEEDADKWQQELLTFYINNKYPHAHFNKGRFYQGEFTKEELAMLNKGVVWYRSIRDNLVRFVSMNQFSMNKTISLIKQHAKAYDIKYFVLDTMKLDNDTTEKVGDNSWLQMQQNMVRLYNTIKESNLNVHVWVTTQLSKGKANSRFLDQSNIGIAKNIVDVASSVMLMRTLTNYEKDPKSDSKLIVKDSRGQEVNLNPDEEYVIIFWAKNRQGSIFDQVVLKVNRGENTFRDVGTCRLDRDLE</sequence>
<accession>A0A6F9XJL5</accession>
<dbReference type="InterPro" id="IPR027417">
    <property type="entry name" value="P-loop_NTPase"/>
</dbReference>
<dbReference type="AlphaFoldDB" id="A0A6F9XJL5"/>
<organism evidence="1">
    <name type="scientific">Ligilactobacillus agilis</name>
    <dbReference type="NCBI Taxonomy" id="1601"/>
    <lineage>
        <taxon>Bacteria</taxon>
        <taxon>Bacillati</taxon>
        <taxon>Bacillota</taxon>
        <taxon>Bacilli</taxon>
        <taxon>Lactobacillales</taxon>
        <taxon>Lactobacillaceae</taxon>
        <taxon>Ligilactobacillus</taxon>
    </lineage>
</organism>
<evidence type="ECO:0000313" key="1">
    <source>
        <dbReference type="EMBL" id="GET05350.1"/>
    </source>
</evidence>
<dbReference type="EMBL" id="BLAM01000054">
    <property type="protein sequence ID" value="GET05350.1"/>
    <property type="molecule type" value="Genomic_DNA"/>
</dbReference>
<reference evidence="1" key="1">
    <citation type="submission" date="2019-10" db="EMBL/GenBank/DDBJ databases">
        <title>Lactobacillus agilis SY212 Whole Genome Sequencing Project.</title>
        <authorList>
            <person name="Suzuki S."/>
            <person name="Endo A."/>
            <person name="Maeno S."/>
            <person name="Shiwa Y."/>
            <person name="Matsutani M."/>
            <person name="Kajikawa A."/>
        </authorList>
    </citation>
    <scope>NUCLEOTIDE SEQUENCE</scope>
    <source>
        <strain evidence="1">SY212</strain>
    </source>
</reference>
<dbReference type="Proteomes" id="UP000494265">
    <property type="component" value="Unassembled WGS sequence"/>
</dbReference>
<proteinExistence type="predicted"/>
<gene>
    <name evidence="1" type="ORF">SY212_03800</name>
</gene>
<name>A0A6F9XJL5_9LACO</name>
<dbReference type="RefSeq" id="WP_172584197.1">
    <property type="nucleotide sequence ID" value="NZ_BLAM01000054.1"/>
</dbReference>
<dbReference type="SUPFAM" id="SSF52540">
    <property type="entry name" value="P-loop containing nucleoside triphosphate hydrolases"/>
    <property type="match status" value="1"/>
</dbReference>